<proteinExistence type="predicted"/>
<dbReference type="EMBL" id="CP000393">
    <property type="protein sequence ID" value="ABG53829.1"/>
    <property type="molecule type" value="Genomic_DNA"/>
</dbReference>
<accession>Q10V95</accession>
<name>Q10V95_TRIEI</name>
<dbReference type="AlphaFoldDB" id="Q10V95"/>
<sequence length="104" mass="11641">MLKYKGEIAVIKVTVSEKSYTSSASFLSLDYIPKYGEENGKKYEFSGYRGWRGLCLESGSKIRINADINGSYNIMRKVIPIVFDGGIEGVVVRPVRITPNQTKN</sequence>
<dbReference type="HOGENOM" id="CLU_032903_13_1_3"/>
<evidence type="ECO:0008006" key="2">
    <source>
        <dbReference type="Google" id="ProtNLM"/>
    </source>
</evidence>
<gene>
    <name evidence="1" type="ordered locus">Tery_4906</name>
</gene>
<dbReference type="eggNOG" id="COG0675">
    <property type="taxonomic scope" value="Bacteria"/>
</dbReference>
<organism evidence="1">
    <name type="scientific">Trichodesmium erythraeum (strain IMS101)</name>
    <dbReference type="NCBI Taxonomy" id="203124"/>
    <lineage>
        <taxon>Bacteria</taxon>
        <taxon>Bacillati</taxon>
        <taxon>Cyanobacteriota</taxon>
        <taxon>Cyanophyceae</taxon>
        <taxon>Oscillatoriophycideae</taxon>
        <taxon>Oscillatoriales</taxon>
        <taxon>Microcoleaceae</taxon>
        <taxon>Trichodesmium</taxon>
    </lineage>
</organism>
<dbReference type="KEGG" id="ter:Tery_4906"/>
<protein>
    <recommendedName>
        <fullName evidence="2">Transposase</fullName>
    </recommendedName>
</protein>
<evidence type="ECO:0000313" key="1">
    <source>
        <dbReference type="EMBL" id="ABG53829.1"/>
    </source>
</evidence>
<dbReference type="STRING" id="203124.Tery_4906"/>
<reference evidence="1" key="1">
    <citation type="submission" date="2006-06" db="EMBL/GenBank/DDBJ databases">
        <title>Complete sequence of Trichodesmium erythraeum IMS101.</title>
        <authorList>
            <consortium name="US DOE Joint Genome Institute"/>
            <person name="Copeland A."/>
            <person name="Lucas S."/>
            <person name="Lapidus A."/>
            <person name="Barry K."/>
            <person name="Detter J.C."/>
            <person name="Glavina del Rio T."/>
            <person name="Hammon N."/>
            <person name="Israni S."/>
            <person name="Dalin E."/>
            <person name="Tice H."/>
            <person name="Pitluck S."/>
            <person name="Kiss H."/>
            <person name="Munk A.C."/>
            <person name="Brettin T."/>
            <person name="Bruce D."/>
            <person name="Han C."/>
            <person name="Tapia R."/>
            <person name="Gilna P."/>
            <person name="Schmutz J."/>
            <person name="Larimer F."/>
            <person name="Land M."/>
            <person name="Hauser L."/>
            <person name="Kyrpides N."/>
            <person name="Kim E."/>
            <person name="Richardson P."/>
        </authorList>
    </citation>
    <scope>NUCLEOTIDE SEQUENCE [LARGE SCALE GENOMIC DNA]</scope>
    <source>
        <strain evidence="1">IMS101</strain>
    </source>
</reference>